<evidence type="ECO:0000256" key="11">
    <source>
        <dbReference type="PROSITE-ProRule" id="PRU01360"/>
    </source>
</evidence>
<keyword evidence="14" id="KW-0732">Signal</keyword>
<proteinExistence type="inferred from homology"/>
<dbReference type="RefSeq" id="WP_279244246.1">
    <property type="nucleotide sequence ID" value="NZ_SHNN01000001.1"/>
</dbReference>
<keyword evidence="9 11" id="KW-0472">Membrane</keyword>
<sequence length="827" mass="92252">MRRYHGHLPFISTLLAAAVHSQISFAQEGFLEEVIVTAEKRETTLQDTAIAVSAFTQGELDAGLITNNMDIQMSVPNMLMSKGFFTTANISIRGIGNNAVGSFTDAGTGVHFNGVYLNNARIFETEYFDTARVEVLRGPQGTLYGRNTTGGVINVISQKPTEEFGGDLQLQLGDYGHTKVKGALNIPITDNLWQRFSVFGLKRDGFVENIYDGEEIDDRSMWAIRSSTTLQMGENTDATLVINYFEEDSNRMRGAGTLCKKDNDGILGCLPGSLPNETTHGGAGITGQLIPLVGLITQTPYPEDDFANSINPADPRKANLDFTPQYEADETIVSLEINHDFGNMVLTSLTGYHESTLDARNDYDQTVASEPWPVTVTYPTGPDGFTTSDRATSNDRSYTTPEQWSQEFRLASNFDGDWNFLLGGFYLDYESTTAFYVYSAALELVGATLGTPEDQRVFHNDTAKYELTTSAIFGELYYDITDKLEMTLGLRYTDEEKEGQQRTIYLSFASDPNAEGGGYDLFKDDWQETTGKFNMNYHMNEDVMWFGTLARSYKSGGFNPISSDNDLLNPDLGGDPSLTSFDPEYINSIELGVKSRLFDNTLQANLTWFYYDYEGLQVAKIVNQTALNENIDTEVMGMEGEFIWAPTENWRLTANVAWLDSELGEYETFDPADPNQRGTTEGISSGGNFNTYVGAECPTGCSGIPVSVEGNSLPNAPEFSVNLQAAYSFNLNNGMTVDTMLMYYWQDEFYARIYNTVNDKLESWDVWNANAMLTSADDDWYAEVYVRNIKDDDNRTGQYLQDAAVGLYTNYQLMEPRTYGVTLGYRF</sequence>
<evidence type="ECO:0000256" key="3">
    <source>
        <dbReference type="ARBA" id="ARBA00022452"/>
    </source>
</evidence>
<dbReference type="Pfam" id="PF07715">
    <property type="entry name" value="Plug"/>
    <property type="match status" value="1"/>
</dbReference>
<evidence type="ECO:0000256" key="14">
    <source>
        <dbReference type="SAM" id="SignalP"/>
    </source>
</evidence>
<keyword evidence="4" id="KW-0410">Iron transport</keyword>
<evidence type="ECO:0000313" key="18">
    <source>
        <dbReference type="Proteomes" id="UP001143362"/>
    </source>
</evidence>
<feature type="region of interest" description="Disordered" evidence="13">
    <location>
        <begin position="373"/>
        <end position="398"/>
    </location>
</feature>
<accession>A0ABT3TDC0</accession>
<dbReference type="SUPFAM" id="SSF56935">
    <property type="entry name" value="Porins"/>
    <property type="match status" value="1"/>
</dbReference>
<evidence type="ECO:0000259" key="15">
    <source>
        <dbReference type="Pfam" id="PF00593"/>
    </source>
</evidence>
<name>A0ABT3TDC0_9GAMM</name>
<evidence type="ECO:0000256" key="8">
    <source>
        <dbReference type="ARBA" id="ARBA00023077"/>
    </source>
</evidence>
<keyword evidence="2 11" id="KW-0813">Transport</keyword>
<keyword evidence="3 11" id="KW-1134">Transmembrane beta strand</keyword>
<dbReference type="InterPro" id="IPR039426">
    <property type="entry name" value="TonB-dep_rcpt-like"/>
</dbReference>
<dbReference type="EMBL" id="SHNN01000001">
    <property type="protein sequence ID" value="MCX2980268.1"/>
    <property type="molecule type" value="Genomic_DNA"/>
</dbReference>
<evidence type="ECO:0000259" key="16">
    <source>
        <dbReference type="Pfam" id="PF07715"/>
    </source>
</evidence>
<feature type="domain" description="TonB-dependent receptor plug" evidence="16">
    <location>
        <begin position="45"/>
        <end position="152"/>
    </location>
</feature>
<dbReference type="InterPro" id="IPR000531">
    <property type="entry name" value="Beta-barrel_TonB"/>
</dbReference>
<protein>
    <submittedName>
        <fullName evidence="17">TonB-dependent receptor</fullName>
    </submittedName>
</protein>
<feature type="signal peptide" evidence="14">
    <location>
        <begin position="1"/>
        <end position="26"/>
    </location>
</feature>
<dbReference type="PROSITE" id="PS52016">
    <property type="entry name" value="TONB_DEPENDENT_REC_3"/>
    <property type="match status" value="1"/>
</dbReference>
<evidence type="ECO:0000256" key="7">
    <source>
        <dbReference type="ARBA" id="ARBA00023065"/>
    </source>
</evidence>
<feature type="chain" id="PRO_5045801086" evidence="14">
    <location>
        <begin position="27"/>
        <end position="827"/>
    </location>
</feature>
<comment type="subcellular location">
    <subcellularLocation>
        <location evidence="1 11">Cell outer membrane</location>
        <topology evidence="1 11">Multi-pass membrane protein</topology>
    </subcellularLocation>
</comment>
<gene>
    <name evidence="17" type="ORF">EYC98_05220</name>
</gene>
<evidence type="ECO:0000256" key="9">
    <source>
        <dbReference type="ARBA" id="ARBA00023136"/>
    </source>
</evidence>
<dbReference type="PANTHER" id="PTHR32552:SF81">
    <property type="entry name" value="TONB-DEPENDENT OUTER MEMBRANE RECEPTOR"/>
    <property type="match status" value="1"/>
</dbReference>
<dbReference type="PANTHER" id="PTHR32552">
    <property type="entry name" value="FERRICHROME IRON RECEPTOR-RELATED"/>
    <property type="match status" value="1"/>
</dbReference>
<evidence type="ECO:0000256" key="2">
    <source>
        <dbReference type="ARBA" id="ARBA00022448"/>
    </source>
</evidence>
<comment type="caution">
    <text evidence="17">The sequence shown here is derived from an EMBL/GenBank/DDBJ whole genome shotgun (WGS) entry which is preliminary data.</text>
</comment>
<evidence type="ECO:0000256" key="13">
    <source>
        <dbReference type="SAM" id="MobiDB-lite"/>
    </source>
</evidence>
<keyword evidence="8 12" id="KW-0798">TonB box</keyword>
<keyword evidence="10 11" id="KW-0998">Cell outer membrane</keyword>
<evidence type="ECO:0000256" key="5">
    <source>
        <dbReference type="ARBA" id="ARBA00022692"/>
    </source>
</evidence>
<organism evidence="17 18">
    <name type="scientific">Candidatus Litorirhabdus singularis</name>
    <dbReference type="NCBI Taxonomy" id="2518993"/>
    <lineage>
        <taxon>Bacteria</taxon>
        <taxon>Pseudomonadati</taxon>
        <taxon>Pseudomonadota</taxon>
        <taxon>Gammaproteobacteria</taxon>
        <taxon>Cellvibrionales</taxon>
        <taxon>Halieaceae</taxon>
        <taxon>Candidatus Litorirhabdus</taxon>
    </lineage>
</organism>
<dbReference type="Gene3D" id="2.40.170.20">
    <property type="entry name" value="TonB-dependent receptor, beta-barrel domain"/>
    <property type="match status" value="2"/>
</dbReference>
<keyword evidence="5 11" id="KW-0812">Transmembrane</keyword>
<feature type="domain" description="TonB-dependent receptor-like beta-barrel" evidence="15">
    <location>
        <begin position="308"/>
        <end position="788"/>
    </location>
</feature>
<dbReference type="Pfam" id="PF00593">
    <property type="entry name" value="TonB_dep_Rec_b-barrel"/>
    <property type="match status" value="1"/>
</dbReference>
<dbReference type="Proteomes" id="UP001143362">
    <property type="component" value="Unassembled WGS sequence"/>
</dbReference>
<evidence type="ECO:0000256" key="12">
    <source>
        <dbReference type="RuleBase" id="RU003357"/>
    </source>
</evidence>
<evidence type="ECO:0000313" key="17">
    <source>
        <dbReference type="EMBL" id="MCX2980268.1"/>
    </source>
</evidence>
<dbReference type="InterPro" id="IPR036942">
    <property type="entry name" value="Beta-barrel_TonB_sf"/>
</dbReference>
<keyword evidence="6" id="KW-0408">Iron</keyword>
<dbReference type="InterPro" id="IPR012910">
    <property type="entry name" value="Plug_dom"/>
</dbReference>
<evidence type="ECO:0000256" key="4">
    <source>
        <dbReference type="ARBA" id="ARBA00022496"/>
    </source>
</evidence>
<evidence type="ECO:0000256" key="6">
    <source>
        <dbReference type="ARBA" id="ARBA00023004"/>
    </source>
</evidence>
<evidence type="ECO:0000256" key="1">
    <source>
        <dbReference type="ARBA" id="ARBA00004571"/>
    </source>
</evidence>
<keyword evidence="17" id="KW-0675">Receptor</keyword>
<keyword evidence="7" id="KW-0406">Ion transport</keyword>
<reference evidence="17" key="1">
    <citation type="submission" date="2019-02" db="EMBL/GenBank/DDBJ databases">
        <authorList>
            <person name="Li S.-H."/>
        </authorList>
    </citation>
    <scope>NUCLEOTIDE SEQUENCE</scope>
    <source>
        <strain evidence="17">IMCC14734</strain>
    </source>
</reference>
<feature type="compositionally biased region" description="Polar residues" evidence="13">
    <location>
        <begin position="385"/>
        <end position="398"/>
    </location>
</feature>
<comment type="similarity">
    <text evidence="11 12">Belongs to the TonB-dependent receptor family.</text>
</comment>
<keyword evidence="18" id="KW-1185">Reference proteome</keyword>
<evidence type="ECO:0000256" key="10">
    <source>
        <dbReference type="ARBA" id="ARBA00023237"/>
    </source>
</evidence>